<dbReference type="CDD" id="cd00093">
    <property type="entry name" value="HTH_XRE"/>
    <property type="match status" value="1"/>
</dbReference>
<dbReference type="Gene3D" id="1.10.260.40">
    <property type="entry name" value="lambda repressor-like DNA-binding domains"/>
    <property type="match status" value="1"/>
</dbReference>
<name>A0A1K1WMJ1_STRAR</name>
<dbReference type="PROSITE" id="PS50943">
    <property type="entry name" value="HTH_CROC1"/>
    <property type="match status" value="1"/>
</dbReference>
<evidence type="ECO:0000313" key="2">
    <source>
        <dbReference type="EMBL" id="SFX38592.1"/>
    </source>
</evidence>
<proteinExistence type="predicted"/>
<gene>
    <name evidence="2" type="ORF">SAMN02787144_1002537</name>
</gene>
<dbReference type="SMART" id="SM00530">
    <property type="entry name" value="HTH_XRE"/>
    <property type="match status" value="1"/>
</dbReference>
<dbReference type="Pfam" id="PF13560">
    <property type="entry name" value="HTH_31"/>
    <property type="match status" value="1"/>
</dbReference>
<dbReference type="InterPro" id="IPR010982">
    <property type="entry name" value="Lambda_DNA-bd_dom_sf"/>
</dbReference>
<reference evidence="2 3" key="1">
    <citation type="submission" date="2016-11" db="EMBL/GenBank/DDBJ databases">
        <authorList>
            <person name="Jaros S."/>
            <person name="Januszkiewicz K."/>
            <person name="Wedrychowicz H."/>
        </authorList>
    </citation>
    <scope>NUCLEOTIDE SEQUENCE [LARGE SCALE GENOMIC DNA]</scope>
    <source>
        <strain evidence="2 3">OK807</strain>
    </source>
</reference>
<dbReference type="Proteomes" id="UP000181909">
    <property type="component" value="Unassembled WGS sequence"/>
</dbReference>
<dbReference type="InterPro" id="IPR001387">
    <property type="entry name" value="Cro/C1-type_HTH"/>
</dbReference>
<organism evidence="2 3">
    <name type="scientific">Streptomyces atratus</name>
    <dbReference type="NCBI Taxonomy" id="1893"/>
    <lineage>
        <taxon>Bacteria</taxon>
        <taxon>Bacillati</taxon>
        <taxon>Actinomycetota</taxon>
        <taxon>Actinomycetes</taxon>
        <taxon>Kitasatosporales</taxon>
        <taxon>Streptomycetaceae</taxon>
        <taxon>Streptomyces</taxon>
    </lineage>
</organism>
<evidence type="ECO:0000259" key="1">
    <source>
        <dbReference type="PROSITE" id="PS50943"/>
    </source>
</evidence>
<accession>A0A1K1WMJ1</accession>
<dbReference type="RefSeq" id="WP_072484157.1">
    <property type="nucleotide sequence ID" value="NZ_CP108276.1"/>
</dbReference>
<dbReference type="Gene3D" id="1.25.40.10">
    <property type="entry name" value="Tetratricopeptide repeat domain"/>
    <property type="match status" value="1"/>
</dbReference>
<dbReference type="SUPFAM" id="SSF47413">
    <property type="entry name" value="lambda repressor-like DNA-binding domains"/>
    <property type="match status" value="1"/>
</dbReference>
<dbReference type="STRING" id="1893.SAMN02787144_1002537"/>
<dbReference type="GO" id="GO:0003677">
    <property type="term" value="F:DNA binding"/>
    <property type="evidence" value="ECO:0007669"/>
    <property type="project" value="InterPro"/>
</dbReference>
<dbReference type="AlphaFoldDB" id="A0A1K1WMJ1"/>
<dbReference type="OrthoDB" id="3504495at2"/>
<dbReference type="EMBL" id="FPJO01000002">
    <property type="protein sequence ID" value="SFX38592.1"/>
    <property type="molecule type" value="Genomic_DNA"/>
</dbReference>
<sequence>MPTPTGVGTGARIAAYRRLHRLTQKQLASKAAVSYSLLVKVEQGRRPASSSFIAAVARAMGVSVTTFTGQPYASDHAHDRLDGPLTDLRAALDNYDFPLDELPVRPLPRITADVNAVLLARRGANFGRIIAMAPPLIDELVQISQTAQGRSAEEAHRLLAHVYRSAYDVAYGLGLSDLVSLLLSRMDYSAQRAGDPYLMSLYGYMRAYSTFATGRHEVGRKIISKARETVDPGVRAGELPALCSAGNLHLRAAMLATRQGDIDSARDELAEARRLAEQLGREVVGGARDGAHIQSFGPTNVAIHAAAVEMERGNHGKSLQLAKLVQPPADYFPDRLGHFWIDTARSQLWTGRTDAALASLLKARKVAPQQAKYHPSVRETATGLVRAARRTPDALIGYASWCGAQP</sequence>
<evidence type="ECO:0000313" key="3">
    <source>
        <dbReference type="Proteomes" id="UP000181909"/>
    </source>
</evidence>
<protein>
    <submittedName>
        <fullName evidence="2">Transcriptional regulator, contains XRE-family HTH domain</fullName>
    </submittedName>
</protein>
<dbReference type="InterPro" id="IPR011990">
    <property type="entry name" value="TPR-like_helical_dom_sf"/>
</dbReference>
<feature type="domain" description="HTH cro/C1-type" evidence="1">
    <location>
        <begin position="13"/>
        <end position="67"/>
    </location>
</feature>